<proteinExistence type="predicted"/>
<dbReference type="OrthoDB" id="9827642at2"/>
<gene>
    <name evidence="1" type="ORF">ENE75_10750</name>
</gene>
<accession>A0A3S2U8L6</accession>
<dbReference type="Proteomes" id="UP000288178">
    <property type="component" value="Unassembled WGS sequence"/>
</dbReference>
<dbReference type="RefSeq" id="WP_128198318.1">
    <property type="nucleotide sequence ID" value="NZ_SACT01000003.1"/>
</dbReference>
<keyword evidence="2" id="KW-1185">Reference proteome</keyword>
<evidence type="ECO:0000313" key="1">
    <source>
        <dbReference type="EMBL" id="RVT51316.1"/>
    </source>
</evidence>
<comment type="caution">
    <text evidence="1">The sequence shown here is derived from an EMBL/GenBank/DDBJ whole genome shotgun (WGS) entry which is preliminary data.</text>
</comment>
<organism evidence="1 2">
    <name type="scientific">Rubrivivax albus</name>
    <dbReference type="NCBI Taxonomy" id="2499835"/>
    <lineage>
        <taxon>Bacteria</taxon>
        <taxon>Pseudomonadati</taxon>
        <taxon>Pseudomonadota</taxon>
        <taxon>Betaproteobacteria</taxon>
        <taxon>Burkholderiales</taxon>
        <taxon>Sphaerotilaceae</taxon>
        <taxon>Rubrivivax</taxon>
    </lineage>
</organism>
<protein>
    <submittedName>
        <fullName evidence="1">Uncharacterized protein</fullName>
    </submittedName>
</protein>
<sequence length="124" mass="13367">MTDRDPTHLDYSTFPPAMLMGVSAVAVRLHDTLDSAAADTWRKTFEVFASSLHLQVEQLPSDGRGICLHLSGPGGVDLRSKGKLLTWLALSRGVQSVRVLDAAHARAKGLTLFVDRATTLLLAS</sequence>
<name>A0A3S2U8L6_9BURK</name>
<dbReference type="EMBL" id="SACT01000003">
    <property type="protein sequence ID" value="RVT51316.1"/>
    <property type="molecule type" value="Genomic_DNA"/>
</dbReference>
<evidence type="ECO:0000313" key="2">
    <source>
        <dbReference type="Proteomes" id="UP000288178"/>
    </source>
</evidence>
<dbReference type="AlphaFoldDB" id="A0A3S2U8L6"/>
<reference evidence="1 2" key="1">
    <citation type="submission" date="2019-01" db="EMBL/GenBank/DDBJ databases">
        <authorList>
            <person name="Chen W.-M."/>
        </authorList>
    </citation>
    <scope>NUCLEOTIDE SEQUENCE [LARGE SCALE GENOMIC DNA]</scope>
    <source>
        <strain evidence="1 2">ICH-3</strain>
    </source>
</reference>